<dbReference type="EMBL" id="JAAQHG020000011">
    <property type="protein sequence ID" value="KAL1587099.1"/>
    <property type="molecule type" value="Genomic_DNA"/>
</dbReference>
<sequence>MESAVCTLRTMSDQFYDPNQNWNPMYWGYNEPPQHTPSSGPDMNPVFCAPPPEASLLQSQLPYTVPTIPYTNHVPQYGPTADTAYQQRWRQASLTQMRRAQTPQLHLGAQSHGYPIPSYPTPGPSRAAPSPSYLSAVPTPVPSLSRNDSGQSHGNSQGDHAPSEVSRSVSPNPSAIAEYGYKGPDGRWACAWPGCTSRSRFTRACDLRKHYKRHSKTLFCRQEGCPQATEGGFSSKKDRARHEAKHNPMITCEWDGCGRLFSRVDNMKDHVRRVHERRAAGG</sequence>
<gene>
    <name evidence="4" type="ORF">WHR41_04383</name>
</gene>
<dbReference type="AlphaFoldDB" id="A0AB34KQ73"/>
<name>A0AB34KQ73_9PEZI</name>
<evidence type="ECO:0000259" key="3">
    <source>
        <dbReference type="PROSITE" id="PS50157"/>
    </source>
</evidence>
<evidence type="ECO:0000313" key="4">
    <source>
        <dbReference type="EMBL" id="KAL1587099.1"/>
    </source>
</evidence>
<dbReference type="GO" id="GO:0006357">
    <property type="term" value="P:regulation of transcription by RNA polymerase II"/>
    <property type="evidence" value="ECO:0007669"/>
    <property type="project" value="TreeGrafter"/>
</dbReference>
<dbReference type="PANTHER" id="PTHR46179:SF19">
    <property type="entry name" value="C2H2 FINGER DOMAIN TRANSCRIPTION FACTOR (EUROFUNG)-RELATED"/>
    <property type="match status" value="1"/>
</dbReference>
<dbReference type="InterPro" id="IPR051061">
    <property type="entry name" value="Zinc_finger_trans_reg"/>
</dbReference>
<comment type="caution">
    <text evidence="4">The sequence shown here is derived from an EMBL/GenBank/DDBJ whole genome shotgun (WGS) entry which is preliminary data.</text>
</comment>
<dbReference type="GO" id="GO:0005634">
    <property type="term" value="C:nucleus"/>
    <property type="evidence" value="ECO:0007669"/>
    <property type="project" value="TreeGrafter"/>
</dbReference>
<dbReference type="PROSITE" id="PS00028">
    <property type="entry name" value="ZINC_FINGER_C2H2_1"/>
    <property type="match status" value="1"/>
</dbReference>
<proteinExistence type="predicted"/>
<evidence type="ECO:0000313" key="5">
    <source>
        <dbReference type="Proteomes" id="UP000803884"/>
    </source>
</evidence>
<dbReference type="PROSITE" id="PS50157">
    <property type="entry name" value="ZINC_FINGER_C2H2_2"/>
    <property type="match status" value="1"/>
</dbReference>
<keyword evidence="1" id="KW-0863">Zinc-finger</keyword>
<organism evidence="4 5">
    <name type="scientific">Cladosporium halotolerans</name>
    <dbReference type="NCBI Taxonomy" id="1052096"/>
    <lineage>
        <taxon>Eukaryota</taxon>
        <taxon>Fungi</taxon>
        <taxon>Dikarya</taxon>
        <taxon>Ascomycota</taxon>
        <taxon>Pezizomycotina</taxon>
        <taxon>Dothideomycetes</taxon>
        <taxon>Dothideomycetidae</taxon>
        <taxon>Cladosporiales</taxon>
        <taxon>Cladosporiaceae</taxon>
        <taxon>Cladosporium</taxon>
    </lineage>
</organism>
<dbReference type="SMART" id="SM00355">
    <property type="entry name" value="ZnF_C2H2"/>
    <property type="match status" value="3"/>
</dbReference>
<evidence type="ECO:0000256" key="1">
    <source>
        <dbReference type="PROSITE-ProRule" id="PRU00042"/>
    </source>
</evidence>
<keyword evidence="1" id="KW-0862">Zinc</keyword>
<accession>A0AB34KQ73</accession>
<dbReference type="GeneID" id="96005827"/>
<keyword evidence="1" id="KW-0479">Metal-binding</keyword>
<feature type="domain" description="C2H2-type" evidence="3">
    <location>
        <begin position="250"/>
        <end position="280"/>
    </location>
</feature>
<dbReference type="Proteomes" id="UP000803884">
    <property type="component" value="Unassembled WGS sequence"/>
</dbReference>
<keyword evidence="5" id="KW-1185">Reference proteome</keyword>
<dbReference type="InterPro" id="IPR013087">
    <property type="entry name" value="Znf_C2H2_type"/>
</dbReference>
<dbReference type="InterPro" id="IPR036236">
    <property type="entry name" value="Znf_C2H2_sf"/>
</dbReference>
<protein>
    <recommendedName>
        <fullName evidence="3">C2H2-type domain-containing protein</fullName>
    </recommendedName>
</protein>
<reference evidence="4 5" key="1">
    <citation type="journal article" date="2020" name="Microbiol. Resour. Announc.">
        <title>Draft Genome Sequence of a Cladosporium Species Isolated from the Mesophotic Ascidian Didemnum maculosum.</title>
        <authorList>
            <person name="Gioti A."/>
            <person name="Siaperas R."/>
            <person name="Nikolaivits E."/>
            <person name="Le Goff G."/>
            <person name="Ouazzani J."/>
            <person name="Kotoulas G."/>
            <person name="Topakas E."/>
        </authorList>
    </citation>
    <scope>NUCLEOTIDE SEQUENCE [LARGE SCALE GENOMIC DNA]</scope>
    <source>
        <strain evidence="4 5">TM138-S3</strain>
    </source>
</reference>
<feature type="region of interest" description="Disordered" evidence="2">
    <location>
        <begin position="108"/>
        <end position="178"/>
    </location>
</feature>
<dbReference type="GO" id="GO:0008270">
    <property type="term" value="F:zinc ion binding"/>
    <property type="evidence" value="ECO:0007669"/>
    <property type="project" value="UniProtKB-KW"/>
</dbReference>
<dbReference type="PANTHER" id="PTHR46179">
    <property type="entry name" value="ZINC FINGER PROTEIN"/>
    <property type="match status" value="1"/>
</dbReference>
<dbReference type="SUPFAM" id="SSF57667">
    <property type="entry name" value="beta-beta-alpha zinc fingers"/>
    <property type="match status" value="1"/>
</dbReference>
<feature type="compositionally biased region" description="Polar residues" evidence="2">
    <location>
        <begin position="142"/>
        <end position="158"/>
    </location>
</feature>
<dbReference type="Gene3D" id="3.30.160.60">
    <property type="entry name" value="Classic Zinc Finger"/>
    <property type="match status" value="2"/>
</dbReference>
<evidence type="ECO:0000256" key="2">
    <source>
        <dbReference type="SAM" id="MobiDB-lite"/>
    </source>
</evidence>
<dbReference type="RefSeq" id="XP_069230204.1">
    <property type="nucleotide sequence ID" value="XM_069372989.1"/>
</dbReference>